<sequence length="178" mass="18495">SRGARPTPLAATPSAPAPRPLPVTAPQPPAVQPFLVNAPAREATPSASAPVVRPTRGGGGPTTAGTTPPLVRPAQIQRDAVPTAPTPTPPVVHTQIQRDKGGTTTPPAQGTPAQGATHTNTTSKQQGKSSTRAKPAAPESAPDLDDLARRLLDPVSRLLRNELRRGRDRTGRPFDGRR</sequence>
<feature type="compositionally biased region" description="Low complexity" evidence="1">
    <location>
        <begin position="102"/>
        <end position="117"/>
    </location>
</feature>
<dbReference type="EMBL" id="JAAGMR010000043">
    <property type="protein sequence ID" value="NEB90879.1"/>
    <property type="molecule type" value="Genomic_DNA"/>
</dbReference>
<protein>
    <submittedName>
        <fullName evidence="2">Uncharacterized protein</fullName>
    </submittedName>
</protein>
<proteinExistence type="predicted"/>
<dbReference type="Proteomes" id="UP000470520">
    <property type="component" value="Unassembled WGS sequence"/>
</dbReference>
<feature type="compositionally biased region" description="Basic and acidic residues" evidence="1">
    <location>
        <begin position="159"/>
        <end position="178"/>
    </location>
</feature>
<dbReference type="AlphaFoldDB" id="A0A7K3QLV5"/>
<comment type="caution">
    <text evidence="2">The sequence shown here is derived from an EMBL/GenBank/DDBJ whole genome shotgun (WGS) entry which is preliminary data.</text>
</comment>
<feature type="region of interest" description="Disordered" evidence="1">
    <location>
        <begin position="1"/>
        <end position="178"/>
    </location>
</feature>
<feature type="compositionally biased region" description="Low complexity" evidence="1">
    <location>
        <begin position="1"/>
        <end position="14"/>
    </location>
</feature>
<evidence type="ECO:0000313" key="3">
    <source>
        <dbReference type="Proteomes" id="UP000470520"/>
    </source>
</evidence>
<evidence type="ECO:0000256" key="1">
    <source>
        <dbReference type="SAM" id="MobiDB-lite"/>
    </source>
</evidence>
<organism evidence="2 3">
    <name type="scientific">Streptomyces bauhiniae</name>
    <dbReference type="NCBI Taxonomy" id="2340725"/>
    <lineage>
        <taxon>Bacteria</taxon>
        <taxon>Bacillati</taxon>
        <taxon>Actinomycetota</taxon>
        <taxon>Actinomycetes</taxon>
        <taxon>Kitasatosporales</taxon>
        <taxon>Streptomycetaceae</taxon>
        <taxon>Streptomyces</taxon>
    </lineage>
</organism>
<reference evidence="2 3" key="1">
    <citation type="submission" date="2020-01" db="EMBL/GenBank/DDBJ databases">
        <title>Insect and environment-associated Actinomycetes.</title>
        <authorList>
            <person name="Currrie C."/>
            <person name="Chevrette M."/>
            <person name="Carlson C."/>
            <person name="Stubbendieck R."/>
            <person name="Wendt-Pienkowski E."/>
        </authorList>
    </citation>
    <scope>NUCLEOTIDE SEQUENCE [LARGE SCALE GENOMIC DNA]</scope>
    <source>
        <strain evidence="2 3">SID7754</strain>
    </source>
</reference>
<feature type="non-terminal residue" evidence="2">
    <location>
        <position position="1"/>
    </location>
</feature>
<feature type="compositionally biased region" description="Pro residues" evidence="1">
    <location>
        <begin position="15"/>
        <end position="31"/>
    </location>
</feature>
<feature type="compositionally biased region" description="Polar residues" evidence="1">
    <location>
        <begin position="118"/>
        <end position="132"/>
    </location>
</feature>
<gene>
    <name evidence="2" type="ORF">G3I21_03885</name>
</gene>
<name>A0A7K3QLV5_9ACTN</name>
<evidence type="ECO:0000313" key="2">
    <source>
        <dbReference type="EMBL" id="NEB90879.1"/>
    </source>
</evidence>
<accession>A0A7K3QLV5</accession>